<evidence type="ECO:0000313" key="2">
    <source>
        <dbReference type="EMBL" id="MBJ7608318.1"/>
    </source>
</evidence>
<sequence length="548" mass="56618">MSLARVPRAGLIVGALSLMAAAGSTAGHAAGQPNPCCNGQPAYTSTNTDGTAGAGGTAVAYHAGGTVITTPSVTAAAPHPLLFRTGYGGWEPSLGVTNDGTIFYATRNSNVDPDPLVSTDSGKTWTAIPPTTPGGVHIHQASLDPYVYVDTATGRVFDTDISPTVTCPPFSHTDDKGAHWSTSVVCGSFDYQKVFGGPPPKAGPAPTGYPNVVYFCAINGGEGTGTSSFNSCSKSLDGGTVFTPTGAPSYPVRAAPASSPQPGATPPLAICDGAAPKGAVGPDGTVYVSRGWCDEPYLAISHDEGATWTRIRVPGKLLPFDSFDGSWSNHAEVAVDANSNIYFLWIADDFHPYLTISRDGGTSWTTPQDILPPGVTRTNLPAIAVGSPGGVAISMMGTTASLTATADQTTWNGYMVISADALDADPTFYAASVNDPATNYFWKDSAGMPCEPVRCGNIGDFLNVEVGPDGTPYAGFTDSCPAVPDKQCTAFTTTTPRGEAILGRLVGGPSLRQNTPPAQVPEGHLVFVPLLLLLFVATRRVMAARRGH</sequence>
<keyword evidence="1" id="KW-0732">Signal</keyword>
<dbReference type="InterPro" id="IPR015943">
    <property type="entry name" value="WD40/YVTN_repeat-like_dom_sf"/>
</dbReference>
<name>A0A934NE27_9BACT</name>
<dbReference type="Gene3D" id="2.130.10.10">
    <property type="entry name" value="YVTN repeat-like/Quinoprotein amine dehydrogenase"/>
    <property type="match status" value="1"/>
</dbReference>
<dbReference type="AlphaFoldDB" id="A0A934NE27"/>
<feature type="signal peptide" evidence="1">
    <location>
        <begin position="1"/>
        <end position="29"/>
    </location>
</feature>
<gene>
    <name evidence="2" type="ORF">JF887_02645</name>
</gene>
<evidence type="ECO:0000313" key="3">
    <source>
        <dbReference type="Proteomes" id="UP000614410"/>
    </source>
</evidence>
<dbReference type="Proteomes" id="UP000614410">
    <property type="component" value="Unassembled WGS sequence"/>
</dbReference>
<dbReference type="InterPro" id="IPR036278">
    <property type="entry name" value="Sialidase_sf"/>
</dbReference>
<protein>
    <submittedName>
        <fullName evidence="2">Exo-alpha-sialidase</fullName>
    </submittedName>
</protein>
<organism evidence="2 3">
    <name type="scientific">Candidatus Amunia macphersoniae</name>
    <dbReference type="NCBI Taxonomy" id="3127014"/>
    <lineage>
        <taxon>Bacteria</taxon>
        <taxon>Bacillati</taxon>
        <taxon>Candidatus Dormiibacterota</taxon>
        <taxon>Candidatus Dormibacteria</taxon>
        <taxon>Candidatus Aeolococcales</taxon>
        <taxon>Candidatus Aeolococcaceae</taxon>
        <taxon>Candidatus Amunia</taxon>
    </lineage>
</organism>
<reference evidence="2 3" key="1">
    <citation type="submission" date="2020-10" db="EMBL/GenBank/DDBJ databases">
        <title>Ca. Dormibacterota MAGs.</title>
        <authorList>
            <person name="Montgomery K."/>
        </authorList>
    </citation>
    <scope>NUCLEOTIDE SEQUENCE [LARGE SCALE GENOMIC DNA]</scope>
    <source>
        <strain evidence="2">Mitchell_Peninsula_5</strain>
    </source>
</reference>
<comment type="caution">
    <text evidence="2">The sequence shown here is derived from an EMBL/GenBank/DDBJ whole genome shotgun (WGS) entry which is preliminary data.</text>
</comment>
<evidence type="ECO:0000256" key="1">
    <source>
        <dbReference type="SAM" id="SignalP"/>
    </source>
</evidence>
<dbReference type="CDD" id="cd15482">
    <property type="entry name" value="Sialidase_non-viral"/>
    <property type="match status" value="1"/>
</dbReference>
<dbReference type="SUPFAM" id="SSF50939">
    <property type="entry name" value="Sialidases"/>
    <property type="match status" value="1"/>
</dbReference>
<feature type="chain" id="PRO_5038104654" evidence="1">
    <location>
        <begin position="30"/>
        <end position="548"/>
    </location>
</feature>
<proteinExistence type="predicted"/>
<dbReference type="EMBL" id="JAEKNN010000010">
    <property type="protein sequence ID" value="MBJ7608318.1"/>
    <property type="molecule type" value="Genomic_DNA"/>
</dbReference>
<accession>A0A934NE27</accession>